<sequence>MKNKKNIHILISGGGSGGHVFVGLSIAKHLINLGCNVTWLGAKNKIESQLIPKNKIPIEYFYVSGFCGKNIFLKFISIAKLIYALFKAKIFIKKIKPNVVFSIGGYASLPGAIATWMLKIPLVIHEQNTIPGLANYFLSKLSNCQVLQAFPNTFPDSKVVGNPIREDILKISSPVIRFQNRSGPLRLLILGGSQGATVLNNIIPSILKILPNKFHIIHQTGFNEYNKVKEKYDKLLNTKNYKIFTFIEDIYTAYSWADLVICRSGALTVSEIAHIGLAAFFIPYPHKDNQQYWNAKILEAIGAAKIILQNKFTKKNVLNFLCDWNREKSFKMSKKSRGAIIENSTKKIIYEIYQNIQV</sequence>
<evidence type="ECO:0000256" key="11">
    <source>
        <dbReference type="SAM" id="Phobius"/>
    </source>
</evidence>
<dbReference type="InterPro" id="IPR004276">
    <property type="entry name" value="GlycoTrans_28_N"/>
</dbReference>
<dbReference type="Proteomes" id="UP000009061">
    <property type="component" value="Chromosome"/>
</dbReference>
<comment type="function">
    <text evidence="10">Cell wall formation. Catalyzes the transfer of a GlcNAc subunit on undecaprenyl-pyrophosphoryl-MurNAc-pentapeptide (lipid intermediate I) to form undecaprenyl-pyrophosphoryl-MurNAc-(pentapeptide)GlcNAc (lipid intermediate II).</text>
</comment>
<evidence type="ECO:0000256" key="2">
    <source>
        <dbReference type="ARBA" id="ARBA00022618"/>
    </source>
</evidence>
<feature type="binding site" evidence="10">
    <location>
        <position position="247"/>
    </location>
    <ligand>
        <name>UDP-N-acetyl-alpha-D-glucosamine</name>
        <dbReference type="ChEBI" id="CHEBI:57705"/>
    </ligand>
</feature>
<dbReference type="GO" id="GO:0051991">
    <property type="term" value="F:UDP-N-acetyl-D-glucosamine:N-acetylmuramoyl-L-alanyl-D-glutamyl-meso-2,6-diaminopimelyl-D-alanyl-D-alanine-diphosphoundecaprenol 4-beta-N-acetylglucosaminlytransferase activity"/>
    <property type="evidence" value="ECO:0007669"/>
    <property type="project" value="RHEA"/>
</dbReference>
<comment type="pathway">
    <text evidence="10">Cell wall biogenesis; peptidoglycan biosynthesis.</text>
</comment>
<dbReference type="NCBIfam" id="TIGR01133">
    <property type="entry name" value="murG"/>
    <property type="match status" value="1"/>
</dbReference>
<feature type="binding site" evidence="10">
    <location>
        <position position="193"/>
    </location>
    <ligand>
        <name>UDP-N-acetyl-alpha-D-glucosamine</name>
        <dbReference type="ChEBI" id="CHEBI:57705"/>
    </ligand>
</feature>
<evidence type="ECO:0000259" key="12">
    <source>
        <dbReference type="Pfam" id="PF03033"/>
    </source>
</evidence>
<dbReference type="SUPFAM" id="SSF53756">
    <property type="entry name" value="UDP-Glycosyltransferase/glycogen phosphorylase"/>
    <property type="match status" value="1"/>
</dbReference>
<keyword evidence="4 10" id="KW-0808">Transferase</keyword>
<dbReference type="RefSeq" id="WP_014354332.1">
    <property type="nucleotide sequence ID" value="NC_016893.1"/>
</dbReference>
<name>H6Q5A8_WIGGL</name>
<feature type="binding site" evidence="10">
    <location>
        <begin position="16"/>
        <end position="18"/>
    </location>
    <ligand>
        <name>UDP-N-acetyl-alpha-D-glucosamine</name>
        <dbReference type="ChEBI" id="CHEBI:57705"/>
    </ligand>
</feature>
<evidence type="ECO:0000256" key="8">
    <source>
        <dbReference type="ARBA" id="ARBA00023306"/>
    </source>
</evidence>
<feature type="transmembrane region" description="Helical" evidence="11">
    <location>
        <begin position="60"/>
        <end position="86"/>
    </location>
</feature>
<dbReference type="CDD" id="cd03785">
    <property type="entry name" value="GT28_MurG"/>
    <property type="match status" value="1"/>
</dbReference>
<evidence type="ECO:0000313" key="14">
    <source>
        <dbReference type="EMBL" id="AFA41393.1"/>
    </source>
</evidence>
<feature type="binding site" evidence="10">
    <location>
        <position position="291"/>
    </location>
    <ligand>
        <name>UDP-N-acetyl-alpha-D-glucosamine</name>
        <dbReference type="ChEBI" id="CHEBI:57705"/>
    </ligand>
</feature>
<dbReference type="GO" id="GO:0008360">
    <property type="term" value="P:regulation of cell shape"/>
    <property type="evidence" value="ECO:0007669"/>
    <property type="project" value="UniProtKB-KW"/>
</dbReference>
<dbReference type="PANTHER" id="PTHR21015">
    <property type="entry name" value="UDP-N-ACETYLGLUCOSAMINE--N-ACETYLMURAMYL-(PENTAPEPTIDE) PYROPHOSPHORYL-UNDECAPRENOL N-ACETYLGLUCOSAMINE TRANSFERASE 1"/>
    <property type="match status" value="1"/>
</dbReference>
<dbReference type="GO" id="GO:0009252">
    <property type="term" value="P:peptidoglycan biosynthetic process"/>
    <property type="evidence" value="ECO:0007669"/>
    <property type="project" value="UniProtKB-UniRule"/>
</dbReference>
<dbReference type="Pfam" id="PF04101">
    <property type="entry name" value="Glyco_tran_28_C"/>
    <property type="match status" value="1"/>
</dbReference>
<dbReference type="GO" id="GO:0005975">
    <property type="term" value="P:carbohydrate metabolic process"/>
    <property type="evidence" value="ECO:0007669"/>
    <property type="project" value="InterPro"/>
</dbReference>
<keyword evidence="2 10" id="KW-0132">Cell division</keyword>
<dbReference type="Pfam" id="PF03033">
    <property type="entry name" value="Glyco_transf_28"/>
    <property type="match status" value="1"/>
</dbReference>
<dbReference type="UniPathway" id="UPA00219"/>
<comment type="subcellular location">
    <subcellularLocation>
        <location evidence="10">Cell membrane</location>
        <topology evidence="10">Peripheral membrane protein</topology>
        <orientation evidence="10">Cytoplasmic side</orientation>
    </subcellularLocation>
</comment>
<dbReference type="EC" id="2.4.1.227" evidence="10"/>
<dbReference type="GO" id="GO:0071555">
    <property type="term" value="P:cell wall organization"/>
    <property type="evidence" value="ECO:0007669"/>
    <property type="project" value="UniProtKB-KW"/>
</dbReference>
<evidence type="ECO:0000256" key="5">
    <source>
        <dbReference type="ARBA" id="ARBA00022960"/>
    </source>
</evidence>
<keyword evidence="3 10" id="KW-0328">Glycosyltransferase</keyword>
<dbReference type="GO" id="GO:0050511">
    <property type="term" value="F:undecaprenyldiphospho-muramoylpentapeptide beta-N-acetylglucosaminyltransferase activity"/>
    <property type="evidence" value="ECO:0007669"/>
    <property type="project" value="UniProtKB-UniRule"/>
</dbReference>
<reference evidence="14 15" key="1">
    <citation type="journal article" date="2012" name="MBio">
        <title>Insight into the transmission biology and species-specific functional capabilities of tsetse (Diptera: glossinidae) obligate symbiont wigglesworthia.</title>
        <authorList>
            <person name="Rio R.V."/>
            <person name="Symula R.E."/>
            <person name="Wang J."/>
            <person name="Lohs C."/>
            <person name="Wu Y.N."/>
            <person name="Snyder A.K."/>
            <person name="Bjornson R.D."/>
            <person name="Oshima K."/>
            <person name="Biehl B.S."/>
            <person name="Perna N.T."/>
            <person name="Hattori M."/>
            <person name="Aksoy S."/>
        </authorList>
    </citation>
    <scope>NUCLEOTIDE SEQUENCE [LARGE SCALE GENOMIC DNA]</scope>
    <source>
        <strain evidence="14">WGM</strain>
    </source>
</reference>
<evidence type="ECO:0000256" key="1">
    <source>
        <dbReference type="ARBA" id="ARBA00022475"/>
    </source>
</evidence>
<dbReference type="GO" id="GO:0005886">
    <property type="term" value="C:plasma membrane"/>
    <property type="evidence" value="ECO:0007669"/>
    <property type="project" value="UniProtKB-SubCell"/>
</dbReference>
<dbReference type="InterPro" id="IPR006009">
    <property type="entry name" value="GlcNAc_MurG"/>
</dbReference>
<dbReference type="PANTHER" id="PTHR21015:SF22">
    <property type="entry name" value="GLYCOSYLTRANSFERASE"/>
    <property type="match status" value="1"/>
</dbReference>
<dbReference type="KEGG" id="wgl:WIGMOR_0579"/>
<organism evidence="14 15">
    <name type="scientific">Wigglesworthia glossinidia endosymbiont of Glossina morsitans morsitans</name>
    <name type="common">Yale colony</name>
    <dbReference type="NCBI Taxonomy" id="1142511"/>
    <lineage>
        <taxon>Bacteria</taxon>
        <taxon>Pseudomonadati</taxon>
        <taxon>Pseudomonadota</taxon>
        <taxon>Gammaproteobacteria</taxon>
        <taxon>Enterobacterales</taxon>
        <taxon>Erwiniaceae</taxon>
        <taxon>Wigglesworthia</taxon>
    </lineage>
</organism>
<keyword evidence="8 10" id="KW-0131">Cell cycle</keyword>
<protein>
    <recommendedName>
        <fullName evidence="10">UDP-N-acetylglucosamine--N-acetylmuramyl-(pentapeptide) pyrophosphoryl-undecaprenol N-acetylglucosamine transferase</fullName>
        <ecNumber evidence="10">2.4.1.227</ecNumber>
    </recommendedName>
    <alternativeName>
        <fullName evidence="10">Undecaprenyl-PP-MurNAc-pentapeptide-UDPGlcNAc GlcNAc transferase</fullName>
    </alternativeName>
</protein>
<evidence type="ECO:0000256" key="7">
    <source>
        <dbReference type="ARBA" id="ARBA00023136"/>
    </source>
</evidence>
<feature type="transmembrane region" description="Helical" evidence="11">
    <location>
        <begin position="7"/>
        <end position="27"/>
    </location>
</feature>
<evidence type="ECO:0000256" key="3">
    <source>
        <dbReference type="ARBA" id="ARBA00022676"/>
    </source>
</evidence>
<evidence type="ECO:0000256" key="4">
    <source>
        <dbReference type="ARBA" id="ARBA00022679"/>
    </source>
</evidence>
<dbReference type="STRING" id="1142511.WIGMOR_0579"/>
<keyword evidence="9 10" id="KW-0961">Cell wall biogenesis/degradation</keyword>
<feature type="domain" description="Glycosyltransferase family 28 N-terminal" evidence="12">
    <location>
        <begin position="9"/>
        <end position="141"/>
    </location>
</feature>
<feature type="binding site" evidence="10">
    <location>
        <begin position="266"/>
        <end position="271"/>
    </location>
    <ligand>
        <name>UDP-N-acetyl-alpha-D-glucosamine</name>
        <dbReference type="ChEBI" id="CHEBI:57705"/>
    </ligand>
</feature>
<feature type="domain" description="Glycosyl transferase family 28 C-terminal" evidence="13">
    <location>
        <begin position="187"/>
        <end position="341"/>
    </location>
</feature>
<accession>H6Q5A8</accession>
<dbReference type="HOGENOM" id="CLU_037404_2_0_6"/>
<evidence type="ECO:0000313" key="15">
    <source>
        <dbReference type="Proteomes" id="UP000009061"/>
    </source>
</evidence>
<keyword evidence="1 10" id="KW-1003">Cell membrane</keyword>
<dbReference type="eggNOG" id="COG0707">
    <property type="taxonomic scope" value="Bacteria"/>
</dbReference>
<feature type="binding site" evidence="10">
    <location>
        <position position="165"/>
    </location>
    <ligand>
        <name>UDP-N-acetyl-alpha-D-glucosamine</name>
        <dbReference type="ChEBI" id="CHEBI:57705"/>
    </ligand>
</feature>
<dbReference type="EMBL" id="CP003315">
    <property type="protein sequence ID" value="AFA41393.1"/>
    <property type="molecule type" value="Genomic_DNA"/>
</dbReference>
<comment type="similarity">
    <text evidence="10">Belongs to the glycosyltransferase 28 family. MurG subfamily.</text>
</comment>
<evidence type="ECO:0000259" key="13">
    <source>
        <dbReference type="Pfam" id="PF04101"/>
    </source>
</evidence>
<keyword evidence="15" id="KW-1185">Reference proteome</keyword>
<dbReference type="AlphaFoldDB" id="H6Q5A8"/>
<proteinExistence type="inferred from homology"/>
<gene>
    <name evidence="10 14" type="primary">murG</name>
    <name evidence="14" type="ORF">WIGMOR_0579</name>
</gene>
<keyword evidence="6 10" id="KW-0573">Peptidoglycan synthesis</keyword>
<dbReference type="Gene3D" id="3.40.50.2000">
    <property type="entry name" value="Glycogen Phosphorylase B"/>
    <property type="match status" value="2"/>
</dbReference>
<evidence type="ECO:0000256" key="10">
    <source>
        <dbReference type="HAMAP-Rule" id="MF_00033"/>
    </source>
</evidence>
<feature type="transmembrane region" description="Helical" evidence="11">
    <location>
        <begin position="98"/>
        <end position="118"/>
    </location>
</feature>
<dbReference type="OrthoDB" id="9808936at2"/>
<comment type="catalytic activity">
    <reaction evidence="10">
        <text>di-trans,octa-cis-undecaprenyl diphospho-N-acetyl-alpha-D-muramoyl-L-alanyl-D-glutamyl-meso-2,6-diaminopimeloyl-D-alanyl-D-alanine + UDP-N-acetyl-alpha-D-glucosamine = di-trans,octa-cis-undecaprenyl diphospho-[N-acetyl-alpha-D-glucosaminyl-(1-&gt;4)]-N-acetyl-alpha-D-muramoyl-L-alanyl-D-glutamyl-meso-2,6-diaminopimeloyl-D-alanyl-D-alanine + UDP + H(+)</text>
        <dbReference type="Rhea" id="RHEA:31227"/>
        <dbReference type="ChEBI" id="CHEBI:15378"/>
        <dbReference type="ChEBI" id="CHEBI:57705"/>
        <dbReference type="ChEBI" id="CHEBI:58223"/>
        <dbReference type="ChEBI" id="CHEBI:61387"/>
        <dbReference type="ChEBI" id="CHEBI:61388"/>
        <dbReference type="EC" id="2.4.1.227"/>
    </reaction>
</comment>
<evidence type="ECO:0000256" key="9">
    <source>
        <dbReference type="ARBA" id="ARBA00023316"/>
    </source>
</evidence>
<evidence type="ECO:0000256" key="6">
    <source>
        <dbReference type="ARBA" id="ARBA00022984"/>
    </source>
</evidence>
<dbReference type="GO" id="GO:0051301">
    <property type="term" value="P:cell division"/>
    <property type="evidence" value="ECO:0007669"/>
    <property type="project" value="UniProtKB-KW"/>
</dbReference>
<keyword evidence="7 10" id="KW-0472">Membrane</keyword>
<dbReference type="HAMAP" id="MF_00033">
    <property type="entry name" value="MurG"/>
    <property type="match status" value="1"/>
</dbReference>
<keyword evidence="11" id="KW-0812">Transmembrane</keyword>
<feature type="binding site" evidence="10">
    <location>
        <position position="128"/>
    </location>
    <ligand>
        <name>UDP-N-acetyl-alpha-D-glucosamine</name>
        <dbReference type="ChEBI" id="CHEBI:57705"/>
    </ligand>
</feature>
<keyword evidence="5 10" id="KW-0133">Cell shape</keyword>
<dbReference type="InterPro" id="IPR007235">
    <property type="entry name" value="Glyco_trans_28_C"/>
</dbReference>
<keyword evidence="11" id="KW-1133">Transmembrane helix</keyword>